<evidence type="ECO:0000256" key="2">
    <source>
        <dbReference type="SAM" id="SignalP"/>
    </source>
</evidence>
<reference evidence="3 5" key="1">
    <citation type="submission" date="2018-03" db="EMBL/GenBank/DDBJ databases">
        <title>Genomic Encyclopedia of Archaeal and Bacterial Type Strains, Phase II (KMG-II): from individual species to whole genera.</title>
        <authorList>
            <person name="Goeker M."/>
        </authorList>
    </citation>
    <scope>NUCLEOTIDE SEQUENCE [LARGE SCALE GENOMIC DNA]</scope>
    <source>
        <strain evidence="3 5">DSM 21548</strain>
    </source>
</reference>
<evidence type="ECO:0000313" key="5">
    <source>
        <dbReference type="Proteomes" id="UP000241203"/>
    </source>
</evidence>
<dbReference type="AlphaFoldDB" id="A0A2P8GWV2"/>
<name>A0A2P8GWV2_9MICO</name>
<comment type="caution">
    <text evidence="3">The sequence shown here is derived from an EMBL/GenBank/DDBJ whole genome shotgun (WGS) entry which is preliminary data.</text>
</comment>
<gene>
    <name evidence="3" type="ORF">CLV49_2054</name>
    <name evidence="4" type="ORF">ELQ93_08940</name>
</gene>
<evidence type="ECO:0000313" key="3">
    <source>
        <dbReference type="EMBL" id="PSL38432.1"/>
    </source>
</evidence>
<dbReference type="Proteomes" id="UP000241203">
    <property type="component" value="Unassembled WGS sequence"/>
</dbReference>
<evidence type="ECO:0000313" key="6">
    <source>
        <dbReference type="Proteomes" id="UP000268291"/>
    </source>
</evidence>
<evidence type="ECO:0000256" key="1">
    <source>
        <dbReference type="SAM" id="MobiDB-lite"/>
    </source>
</evidence>
<feature type="signal peptide" evidence="2">
    <location>
        <begin position="1"/>
        <end position="23"/>
    </location>
</feature>
<protein>
    <submittedName>
        <fullName evidence="3">Uncharacterized protein</fullName>
    </submittedName>
</protein>
<organism evidence="3 5">
    <name type="scientific">Labedella gwakjiensis</name>
    <dbReference type="NCBI Taxonomy" id="390269"/>
    <lineage>
        <taxon>Bacteria</taxon>
        <taxon>Bacillati</taxon>
        <taxon>Actinomycetota</taxon>
        <taxon>Actinomycetes</taxon>
        <taxon>Micrococcales</taxon>
        <taxon>Microbacteriaceae</taxon>
        <taxon>Labedella</taxon>
    </lineage>
</organism>
<accession>A0A2P8GWV2</accession>
<proteinExistence type="predicted"/>
<keyword evidence="6" id="KW-1185">Reference proteome</keyword>
<dbReference type="Proteomes" id="UP000268291">
    <property type="component" value="Unassembled WGS sequence"/>
</dbReference>
<keyword evidence="2" id="KW-0732">Signal</keyword>
<sequence>MSIRSTRVVVVASALAVAALVLAGCAPEPTPSSSAAAPPEAASPTPSASSAEPSLADVDRISLSVSAFTLYAGETQVAALSTDDATIDTTIDALTEALGAPETETLAEDDPAQCAQANITYSWGEALRIVDYTAADPDFDTATIRLLAATVPSASGAAVRLEGVGGNAVGDDIATLIEDTPPSDKEGFEVDGVATNTIILERDDRIEDPSGGVWGLAAVADGSIVSVIGAPMFVNSAADC</sequence>
<dbReference type="EMBL" id="RZGY01000001">
    <property type="protein sequence ID" value="RUQ87043.1"/>
    <property type="molecule type" value="Genomic_DNA"/>
</dbReference>
<feature type="chain" id="PRO_5038829351" evidence="2">
    <location>
        <begin position="24"/>
        <end position="240"/>
    </location>
</feature>
<reference evidence="4 6" key="2">
    <citation type="submission" date="2018-12" db="EMBL/GenBank/DDBJ databases">
        <authorList>
            <person name="hu s."/>
            <person name="Xu Y."/>
            <person name="Xu B."/>
            <person name="Li F."/>
        </authorList>
    </citation>
    <scope>NUCLEOTIDE SEQUENCE [LARGE SCALE GENOMIC DNA]</scope>
    <source>
        <strain evidence="4 6">KSW2-17</strain>
    </source>
</reference>
<evidence type="ECO:0000313" key="4">
    <source>
        <dbReference type="EMBL" id="RUQ87043.1"/>
    </source>
</evidence>
<dbReference type="PROSITE" id="PS51257">
    <property type="entry name" value="PROKAR_LIPOPROTEIN"/>
    <property type="match status" value="1"/>
</dbReference>
<dbReference type="RefSeq" id="WP_106563453.1">
    <property type="nucleotide sequence ID" value="NZ_PYAU01000001.1"/>
</dbReference>
<feature type="region of interest" description="Disordered" evidence="1">
    <location>
        <begin position="28"/>
        <end position="53"/>
    </location>
</feature>
<dbReference type="EMBL" id="PYAU01000001">
    <property type="protein sequence ID" value="PSL38432.1"/>
    <property type="molecule type" value="Genomic_DNA"/>
</dbReference>
<dbReference type="OrthoDB" id="5023604at2"/>